<evidence type="ECO:0000256" key="4">
    <source>
        <dbReference type="ARBA" id="ARBA00022692"/>
    </source>
</evidence>
<evidence type="ECO:0000256" key="9">
    <source>
        <dbReference type="ARBA" id="ARBA00023237"/>
    </source>
</evidence>
<dbReference type="InterPro" id="IPR027385">
    <property type="entry name" value="Beta-barrel_OMP"/>
</dbReference>
<dbReference type="Pfam" id="PF13505">
    <property type="entry name" value="OMP_b-brl"/>
    <property type="match status" value="1"/>
</dbReference>
<evidence type="ECO:0000313" key="14">
    <source>
        <dbReference type="EMBL" id="KAB1478717.1"/>
    </source>
</evidence>
<dbReference type="InterPro" id="IPR006664">
    <property type="entry name" value="OMP_bac"/>
</dbReference>
<organism evidence="14 15">
    <name type="scientific">Veillonella seminalis</name>
    <dbReference type="NCBI Taxonomy" id="1502943"/>
    <lineage>
        <taxon>Bacteria</taxon>
        <taxon>Bacillati</taxon>
        <taxon>Bacillota</taxon>
        <taxon>Negativicutes</taxon>
        <taxon>Veillonellales</taxon>
        <taxon>Veillonellaceae</taxon>
        <taxon>Veillonella</taxon>
    </lineage>
</organism>
<feature type="region of interest" description="Disordered" evidence="11">
    <location>
        <begin position="345"/>
        <end position="371"/>
    </location>
</feature>
<feature type="region of interest" description="Disordered" evidence="11">
    <location>
        <begin position="227"/>
        <end position="253"/>
    </location>
</feature>
<dbReference type="GO" id="GO:0046930">
    <property type="term" value="C:pore complex"/>
    <property type="evidence" value="ECO:0007669"/>
    <property type="project" value="UniProtKB-KW"/>
</dbReference>
<keyword evidence="4" id="KW-0812">Transmembrane</keyword>
<dbReference type="InterPro" id="IPR006665">
    <property type="entry name" value="OmpA-like"/>
</dbReference>
<evidence type="ECO:0000256" key="3">
    <source>
        <dbReference type="ARBA" id="ARBA00022452"/>
    </source>
</evidence>
<evidence type="ECO:0000256" key="6">
    <source>
        <dbReference type="ARBA" id="ARBA00023065"/>
    </source>
</evidence>
<feature type="domain" description="OmpA-like" evidence="13">
    <location>
        <begin position="256"/>
        <end position="371"/>
    </location>
</feature>
<keyword evidence="3" id="KW-1134">Transmembrane beta strand</keyword>
<evidence type="ECO:0000256" key="1">
    <source>
        <dbReference type="ARBA" id="ARBA00004571"/>
    </source>
</evidence>
<protein>
    <submittedName>
        <fullName evidence="14">Outer membrane beta-barrel protein</fullName>
    </submittedName>
</protein>
<dbReference type="SUPFAM" id="SSF56935">
    <property type="entry name" value="Porins"/>
    <property type="match status" value="1"/>
</dbReference>
<keyword evidence="5 12" id="KW-0732">Signal</keyword>
<evidence type="ECO:0000256" key="7">
    <source>
        <dbReference type="ARBA" id="ARBA00023114"/>
    </source>
</evidence>
<feature type="compositionally biased region" description="Pro residues" evidence="11">
    <location>
        <begin position="232"/>
        <end position="247"/>
    </location>
</feature>
<evidence type="ECO:0000256" key="2">
    <source>
        <dbReference type="ARBA" id="ARBA00022448"/>
    </source>
</evidence>
<feature type="signal peptide" evidence="12">
    <location>
        <begin position="1"/>
        <end position="22"/>
    </location>
</feature>
<evidence type="ECO:0000259" key="13">
    <source>
        <dbReference type="PROSITE" id="PS51123"/>
    </source>
</evidence>
<evidence type="ECO:0000313" key="15">
    <source>
        <dbReference type="Proteomes" id="UP000434554"/>
    </source>
</evidence>
<accession>A0A833CB01</accession>
<keyword evidence="9" id="KW-0998">Cell outer membrane</keyword>
<dbReference type="Proteomes" id="UP000434554">
    <property type="component" value="Unassembled WGS sequence"/>
</dbReference>
<sequence length="371" mass="40255">MMKKRALLLAVVAATVTSAAFATPQTQWQEGQWQVDLGAWNTEASADANKLVGEGGDFTTDNKWNFTGVVTYGLNDRWAVQYNYYGLKTDAKDGIGTDGNAQEVNALYSINKNFAAYAGYNRIKNKVTADGDNLSQTNNVAQIGIIGKAPITDKLDVYGKAAIGTQNTTIWEAGLGYGITPDLDVNVGYRYVNTKLTDKCDFGALDDANISYKGIIAGLSYRFGGSSEEAPAPAPAAPVYRPQPQPQAAPVVQQAPVQRNDYYLESVHFGFDEDQPLGTEQSKLDHFVQVAKANPTHTFKLVGNTDSRGTDGYNNALSQRRVDNVAAYAQSQGVPASQLVLNYKGENDPVASNDSDQGRADNRRVDIWENK</sequence>
<comment type="caution">
    <text evidence="14">The sequence shown here is derived from an EMBL/GenBank/DDBJ whole genome shotgun (WGS) entry which is preliminary data.</text>
</comment>
<dbReference type="InterPro" id="IPR011250">
    <property type="entry name" value="OMP/PagP_B-barrel"/>
</dbReference>
<feature type="chain" id="PRO_5032620173" evidence="12">
    <location>
        <begin position="23"/>
        <end position="371"/>
    </location>
</feature>
<evidence type="ECO:0000256" key="12">
    <source>
        <dbReference type="SAM" id="SignalP"/>
    </source>
</evidence>
<dbReference type="PRINTS" id="PR01021">
    <property type="entry name" value="OMPADOMAIN"/>
</dbReference>
<dbReference type="Gene3D" id="2.40.160.20">
    <property type="match status" value="1"/>
</dbReference>
<dbReference type="PANTHER" id="PTHR30329">
    <property type="entry name" value="STATOR ELEMENT OF FLAGELLAR MOTOR COMPLEX"/>
    <property type="match status" value="1"/>
</dbReference>
<comment type="subcellular location">
    <subcellularLocation>
        <location evidence="1">Cell outer membrane</location>
        <topology evidence="1">Multi-pass membrane protein</topology>
    </subcellularLocation>
</comment>
<keyword evidence="2" id="KW-0813">Transport</keyword>
<keyword evidence="7" id="KW-0626">Porin</keyword>
<dbReference type="PANTHER" id="PTHR30329:SF21">
    <property type="entry name" value="LIPOPROTEIN YIAD-RELATED"/>
    <property type="match status" value="1"/>
</dbReference>
<dbReference type="Pfam" id="PF00691">
    <property type="entry name" value="OmpA"/>
    <property type="match status" value="1"/>
</dbReference>
<dbReference type="GO" id="GO:0009279">
    <property type="term" value="C:cell outer membrane"/>
    <property type="evidence" value="ECO:0007669"/>
    <property type="project" value="UniProtKB-SubCell"/>
</dbReference>
<dbReference type="AlphaFoldDB" id="A0A833CB01"/>
<dbReference type="InterPro" id="IPR050330">
    <property type="entry name" value="Bact_OuterMem_StrucFunc"/>
</dbReference>
<dbReference type="SUPFAM" id="SSF56925">
    <property type="entry name" value="OMPA-like"/>
    <property type="match status" value="1"/>
</dbReference>
<evidence type="ECO:0000256" key="5">
    <source>
        <dbReference type="ARBA" id="ARBA00022729"/>
    </source>
</evidence>
<dbReference type="GO" id="GO:0006811">
    <property type="term" value="P:monoatomic ion transport"/>
    <property type="evidence" value="ECO:0007669"/>
    <property type="project" value="UniProtKB-KW"/>
</dbReference>
<keyword evidence="6" id="KW-0406">Ion transport</keyword>
<dbReference type="GO" id="GO:0015288">
    <property type="term" value="F:porin activity"/>
    <property type="evidence" value="ECO:0007669"/>
    <property type="project" value="UniProtKB-KW"/>
</dbReference>
<dbReference type="CDD" id="cd07185">
    <property type="entry name" value="OmpA_C-like"/>
    <property type="match status" value="1"/>
</dbReference>
<reference evidence="14 15" key="1">
    <citation type="submission" date="2019-09" db="EMBL/GenBank/DDBJ databases">
        <title>Draft genome sequence of 3 type strains from the CCUG.</title>
        <authorList>
            <person name="Pineiro-Iglesias B."/>
            <person name="Tunovic T."/>
            <person name="Unosson C."/>
            <person name="Inganas E."/>
            <person name="Ohlen M."/>
            <person name="Cardew S."/>
            <person name="Jensie-Markopoulos S."/>
            <person name="Salva-Serra F."/>
            <person name="Jaen-Luchoro D."/>
            <person name="Karlsson R."/>
            <person name="Svensson-Stadler L."/>
            <person name="Chun J."/>
            <person name="Moore E."/>
        </authorList>
    </citation>
    <scope>NUCLEOTIDE SEQUENCE [LARGE SCALE GENOMIC DNA]</scope>
    <source>
        <strain evidence="14 15">CCUG 65427</strain>
    </source>
</reference>
<gene>
    <name evidence="14" type="ORF">F8R14_05195</name>
</gene>
<name>A0A833CB01_9FIRM</name>
<dbReference type="EMBL" id="WBKH01000005">
    <property type="protein sequence ID" value="KAB1478717.1"/>
    <property type="molecule type" value="Genomic_DNA"/>
</dbReference>
<keyword evidence="8 10" id="KW-0472">Membrane</keyword>
<evidence type="ECO:0000256" key="8">
    <source>
        <dbReference type="ARBA" id="ARBA00023136"/>
    </source>
</evidence>
<dbReference type="Gene3D" id="3.30.1330.60">
    <property type="entry name" value="OmpA-like domain"/>
    <property type="match status" value="1"/>
</dbReference>
<evidence type="ECO:0000256" key="11">
    <source>
        <dbReference type="SAM" id="MobiDB-lite"/>
    </source>
</evidence>
<dbReference type="SUPFAM" id="SSF103088">
    <property type="entry name" value="OmpA-like"/>
    <property type="match status" value="1"/>
</dbReference>
<dbReference type="PROSITE" id="PS51123">
    <property type="entry name" value="OMPA_2"/>
    <property type="match status" value="1"/>
</dbReference>
<feature type="compositionally biased region" description="Basic and acidic residues" evidence="11">
    <location>
        <begin position="356"/>
        <end position="371"/>
    </location>
</feature>
<proteinExistence type="predicted"/>
<evidence type="ECO:0000256" key="10">
    <source>
        <dbReference type="PROSITE-ProRule" id="PRU00473"/>
    </source>
</evidence>
<dbReference type="InterPro" id="IPR036737">
    <property type="entry name" value="OmpA-like_sf"/>
</dbReference>